<keyword evidence="1" id="KW-1185">Reference proteome</keyword>
<organism evidence="1 2">
    <name type="scientific">Syphacia muris</name>
    <dbReference type="NCBI Taxonomy" id="451379"/>
    <lineage>
        <taxon>Eukaryota</taxon>
        <taxon>Metazoa</taxon>
        <taxon>Ecdysozoa</taxon>
        <taxon>Nematoda</taxon>
        <taxon>Chromadorea</taxon>
        <taxon>Rhabditida</taxon>
        <taxon>Spirurina</taxon>
        <taxon>Oxyuridomorpha</taxon>
        <taxon>Oxyuroidea</taxon>
        <taxon>Oxyuridae</taxon>
        <taxon>Syphacia</taxon>
    </lineage>
</organism>
<dbReference type="Proteomes" id="UP000046393">
    <property type="component" value="Unplaced"/>
</dbReference>
<dbReference type="WBParaSite" id="SMUV_0000651201-mRNA-1">
    <property type="protein sequence ID" value="SMUV_0000651201-mRNA-1"/>
    <property type="gene ID" value="SMUV_0000651201"/>
</dbReference>
<dbReference type="AlphaFoldDB" id="A0A0N5APD9"/>
<proteinExistence type="predicted"/>
<evidence type="ECO:0000313" key="2">
    <source>
        <dbReference type="WBParaSite" id="SMUV_0000651201-mRNA-1"/>
    </source>
</evidence>
<accession>A0A0N5APD9</accession>
<sequence length="471" mass="51605">LFILGNSCLPGPGLFSTGYVPPYYSGYANTYSGGIYEPSGVLPLGPFRSEGNSGSISTASAFNCHAFSETCRWSNTNEDELDWKVRSAAPESETFIPNLNSVTLPDQGASVLYSTNGNGWEIGQLVSDQIPCMTTPLQLTATVWKTVSGPANQQPNLQVCSRNVATEVPVANCHKVTIQNGVPVTVDVPLPHDPLAPTQIVLMGDNFVGSGGAIFVQDIVVDGRIEKDCSMTALDNHIESVEDASKWNDVDAISSPQYSSGRYASHYQNRVPARMPNNINGTFDPFYDTCIALSCNPAESECKWYAGEQGWITAVAQRFSNPLTGVQTPPPGTKAFLVAPFTNDYETSYQMTSPTVTIPPSSLPTYFCFYEFFAIEGASLSICSDKREADCFYVRREIDFSNAEQVQINRKWRYRCAEMPTGSYEITVTAKNRGPNKGDIGFVPIIVSHSVRKTNGSCESELIAKRRRRQR</sequence>
<protein>
    <submittedName>
        <fullName evidence="2">MAM domain-containing protein</fullName>
    </submittedName>
</protein>
<name>A0A0N5APD9_9BILA</name>
<evidence type="ECO:0000313" key="1">
    <source>
        <dbReference type="Proteomes" id="UP000046393"/>
    </source>
</evidence>
<reference evidence="2" key="1">
    <citation type="submission" date="2017-02" db="UniProtKB">
        <authorList>
            <consortium name="WormBaseParasite"/>
        </authorList>
    </citation>
    <scope>IDENTIFICATION</scope>
</reference>